<dbReference type="InterPro" id="IPR050855">
    <property type="entry name" value="NDM-1-like"/>
</dbReference>
<dbReference type="Proteomes" id="UP000224634">
    <property type="component" value="Unassembled WGS sequence"/>
</dbReference>
<dbReference type="Gene3D" id="3.60.15.10">
    <property type="entry name" value="Ribonuclease Z/Hydroxyacylglutathione hydrolase-like"/>
    <property type="match status" value="1"/>
</dbReference>
<protein>
    <recommendedName>
        <fullName evidence="1">Metallo-beta-lactamase domain-containing protein</fullName>
    </recommendedName>
</protein>
<keyword evidence="3" id="KW-1185">Reference proteome</keyword>
<dbReference type="SMART" id="SM00849">
    <property type="entry name" value="Lactamase_B"/>
    <property type="match status" value="1"/>
</dbReference>
<dbReference type="PANTHER" id="PTHR42951">
    <property type="entry name" value="METALLO-BETA-LACTAMASE DOMAIN-CONTAINING"/>
    <property type="match status" value="1"/>
</dbReference>
<gene>
    <name evidence="2" type="ORF">AJ80_00934</name>
</gene>
<feature type="domain" description="Metallo-beta-lactamase" evidence="1">
    <location>
        <begin position="22"/>
        <end position="214"/>
    </location>
</feature>
<dbReference type="PANTHER" id="PTHR42951:SF14">
    <property type="entry name" value="METALLO-BETA-LACTAMASE SUPERFAMILY PROTEIN"/>
    <property type="match status" value="1"/>
</dbReference>
<organism evidence="2 3">
    <name type="scientific">Polytolypa hystricis (strain UAMH7299)</name>
    <dbReference type="NCBI Taxonomy" id="1447883"/>
    <lineage>
        <taxon>Eukaryota</taxon>
        <taxon>Fungi</taxon>
        <taxon>Dikarya</taxon>
        <taxon>Ascomycota</taxon>
        <taxon>Pezizomycotina</taxon>
        <taxon>Eurotiomycetes</taxon>
        <taxon>Eurotiomycetidae</taxon>
        <taxon>Onygenales</taxon>
        <taxon>Onygenales incertae sedis</taxon>
        <taxon>Polytolypa</taxon>
    </lineage>
</organism>
<evidence type="ECO:0000259" key="1">
    <source>
        <dbReference type="SMART" id="SM00849"/>
    </source>
</evidence>
<dbReference type="Pfam" id="PF00753">
    <property type="entry name" value="Lactamase_B"/>
    <property type="match status" value="1"/>
</dbReference>
<sequence length="308" mass="34550">MPNPESPPLQTFFHCSSDEGVSSVSTLIVGVKGAVLIDAPLLISDAKAVVEWIREKTSLPLKAIFVTHHHEDHYFSAHVILDAFPDARFFAAPKVCAGIEREYVHKVKFWLGKLGSKEISEAPRLPSAFEPSFFVLDGNMDSTIFLLGPVQGDTVDVTLYWLPRERTVVCGDAVHGRSTHVWVNEVETPETLRAWQRTLDLIESLNPSTIIPGHIDRGWALDAAADLEHTRSYLRLFSEKVTYSPTTLTVDELYDIFIRAFPQATKHTEFLVYHGLANQFGKGGKIWEENKQHDVAGRCQGQLEPYLL</sequence>
<evidence type="ECO:0000313" key="2">
    <source>
        <dbReference type="EMBL" id="PGH27455.1"/>
    </source>
</evidence>
<proteinExistence type="predicted"/>
<accession>A0A2B7Z1I4</accession>
<dbReference type="InterPro" id="IPR036866">
    <property type="entry name" value="RibonucZ/Hydroxyglut_hydro"/>
</dbReference>
<reference evidence="2 3" key="1">
    <citation type="submission" date="2017-10" db="EMBL/GenBank/DDBJ databases">
        <title>Comparative genomics in systemic dimorphic fungi from Ajellomycetaceae.</title>
        <authorList>
            <person name="Munoz J.F."/>
            <person name="Mcewen J.G."/>
            <person name="Clay O.K."/>
            <person name="Cuomo C.A."/>
        </authorList>
    </citation>
    <scope>NUCLEOTIDE SEQUENCE [LARGE SCALE GENOMIC DNA]</scope>
    <source>
        <strain evidence="2 3">UAMH7299</strain>
    </source>
</reference>
<dbReference type="STRING" id="1447883.A0A2B7Z1I4"/>
<evidence type="ECO:0000313" key="3">
    <source>
        <dbReference type="Proteomes" id="UP000224634"/>
    </source>
</evidence>
<dbReference type="CDD" id="cd07739">
    <property type="entry name" value="metallo-hydrolase-like_MBL-fold"/>
    <property type="match status" value="1"/>
</dbReference>
<dbReference type="SUPFAM" id="SSF56281">
    <property type="entry name" value="Metallo-hydrolase/oxidoreductase"/>
    <property type="match status" value="1"/>
</dbReference>
<dbReference type="OrthoDB" id="536211at2759"/>
<comment type="caution">
    <text evidence="2">The sequence shown here is derived from an EMBL/GenBank/DDBJ whole genome shotgun (WGS) entry which is preliminary data.</text>
</comment>
<dbReference type="AlphaFoldDB" id="A0A2B7Z1I4"/>
<dbReference type="InterPro" id="IPR001279">
    <property type="entry name" value="Metallo-B-lactamas"/>
</dbReference>
<name>A0A2B7Z1I4_POLH7</name>
<dbReference type="EMBL" id="PDNA01000007">
    <property type="protein sequence ID" value="PGH27455.1"/>
    <property type="molecule type" value="Genomic_DNA"/>
</dbReference>